<feature type="transmembrane region" description="Helical" evidence="7">
    <location>
        <begin position="257"/>
        <end position="280"/>
    </location>
</feature>
<dbReference type="PANTHER" id="PTHR23513:SF11">
    <property type="entry name" value="STAPHYLOFERRIN A TRANSPORTER"/>
    <property type="match status" value="1"/>
</dbReference>
<comment type="subcellular location">
    <subcellularLocation>
        <location evidence="1">Cell membrane</location>
        <topology evidence="1">Multi-pass membrane protein</topology>
    </subcellularLocation>
</comment>
<name>A0A368DQS5_9PROT</name>
<organism evidence="8 9">
    <name type="scientific">PS1 clade bacterium</name>
    <dbReference type="NCBI Taxonomy" id="2175152"/>
    <lineage>
        <taxon>Bacteria</taxon>
        <taxon>Pseudomonadati</taxon>
        <taxon>Pseudomonadota</taxon>
        <taxon>Alphaproteobacteria</taxon>
        <taxon>PS1 clade</taxon>
    </lineage>
</organism>
<dbReference type="CDD" id="cd06173">
    <property type="entry name" value="MFS_MefA_like"/>
    <property type="match status" value="1"/>
</dbReference>
<evidence type="ECO:0000256" key="2">
    <source>
        <dbReference type="ARBA" id="ARBA00022448"/>
    </source>
</evidence>
<keyword evidence="4 7" id="KW-0812">Transmembrane</keyword>
<dbReference type="AlphaFoldDB" id="A0A368DQS5"/>
<evidence type="ECO:0000256" key="6">
    <source>
        <dbReference type="ARBA" id="ARBA00023136"/>
    </source>
</evidence>
<dbReference type="Gene3D" id="1.20.1250.20">
    <property type="entry name" value="MFS general substrate transporter like domains"/>
    <property type="match status" value="1"/>
</dbReference>
<protein>
    <submittedName>
        <fullName evidence="8">MFS transporter</fullName>
    </submittedName>
</protein>
<dbReference type="Proteomes" id="UP000253570">
    <property type="component" value="Unassembled WGS sequence"/>
</dbReference>
<proteinExistence type="predicted"/>
<dbReference type="PANTHER" id="PTHR23513">
    <property type="entry name" value="INTEGRAL MEMBRANE EFFLUX PROTEIN-RELATED"/>
    <property type="match status" value="1"/>
</dbReference>
<evidence type="ECO:0000256" key="5">
    <source>
        <dbReference type="ARBA" id="ARBA00022989"/>
    </source>
</evidence>
<evidence type="ECO:0000256" key="7">
    <source>
        <dbReference type="SAM" id="Phobius"/>
    </source>
</evidence>
<feature type="transmembrane region" description="Helical" evidence="7">
    <location>
        <begin position="292"/>
        <end position="310"/>
    </location>
</feature>
<dbReference type="SUPFAM" id="SSF103473">
    <property type="entry name" value="MFS general substrate transporter"/>
    <property type="match status" value="1"/>
</dbReference>
<keyword evidence="6 7" id="KW-0472">Membrane</keyword>
<evidence type="ECO:0000256" key="4">
    <source>
        <dbReference type="ARBA" id="ARBA00022692"/>
    </source>
</evidence>
<gene>
    <name evidence="8" type="ORF">DBW71_03500</name>
</gene>
<dbReference type="EMBL" id="QOQD01000006">
    <property type="protein sequence ID" value="RCL73555.1"/>
    <property type="molecule type" value="Genomic_DNA"/>
</dbReference>
<feature type="transmembrane region" description="Helical" evidence="7">
    <location>
        <begin position="21"/>
        <end position="41"/>
    </location>
</feature>
<accession>A0A368DQS5</accession>
<evidence type="ECO:0000313" key="8">
    <source>
        <dbReference type="EMBL" id="RCL73555.1"/>
    </source>
</evidence>
<feature type="transmembrane region" description="Helical" evidence="7">
    <location>
        <begin position="351"/>
        <end position="373"/>
    </location>
</feature>
<feature type="transmembrane region" description="Helical" evidence="7">
    <location>
        <begin position="175"/>
        <end position="194"/>
    </location>
</feature>
<feature type="transmembrane region" description="Helical" evidence="7">
    <location>
        <begin position="47"/>
        <end position="68"/>
    </location>
</feature>
<dbReference type="Pfam" id="PF05977">
    <property type="entry name" value="MFS_3"/>
    <property type="match status" value="1"/>
</dbReference>
<comment type="caution">
    <text evidence="8">The sequence shown here is derived from an EMBL/GenBank/DDBJ whole genome shotgun (WGS) entry which is preliminary data.</text>
</comment>
<feature type="transmembrane region" description="Helical" evidence="7">
    <location>
        <begin position="379"/>
        <end position="401"/>
    </location>
</feature>
<keyword evidence="5 7" id="KW-1133">Transmembrane helix</keyword>
<evidence type="ECO:0000256" key="3">
    <source>
        <dbReference type="ARBA" id="ARBA00022475"/>
    </source>
</evidence>
<feature type="transmembrane region" description="Helical" evidence="7">
    <location>
        <begin position="316"/>
        <end position="339"/>
    </location>
</feature>
<keyword evidence="2" id="KW-0813">Transport</keyword>
<reference evidence="8 9" key="1">
    <citation type="journal article" date="2018" name="Microbiome">
        <title>Fine metagenomic profile of the Mediterranean stratified and mixed water columns revealed by assembly and recruitment.</title>
        <authorList>
            <person name="Haro-Moreno J.M."/>
            <person name="Lopez-Perez M."/>
            <person name="De La Torre J.R."/>
            <person name="Picazo A."/>
            <person name="Camacho A."/>
            <person name="Rodriguez-Valera F."/>
        </authorList>
    </citation>
    <scope>NUCLEOTIDE SEQUENCE [LARGE SCALE GENOMIC DNA]</scope>
    <source>
        <strain evidence="8">MED-G57</strain>
    </source>
</reference>
<dbReference type="InterPro" id="IPR010290">
    <property type="entry name" value="TM_effector"/>
</dbReference>
<evidence type="ECO:0000256" key="1">
    <source>
        <dbReference type="ARBA" id="ARBA00004651"/>
    </source>
</evidence>
<dbReference type="InterPro" id="IPR036259">
    <property type="entry name" value="MFS_trans_sf"/>
</dbReference>
<sequence length="405" mass="44368">MVLSLKFPSLISKDFQKYTAGNFFAMNGIWINRVIIGWLGWELTNLASWVGFLSFLLFAPTIIAGPIFGVIIDRIDIKKFAIYTQSIISITVFILWFLYFFGYLNIYNLSAIALNIGVFTSADRATRMSLVPRIVDRDTLANAIAVHGINFNSARLMGPALAGILIKVIGFKATIFINFLFLIIMPLTLYIITVKDRDASNQKKKNLFSEFLDGVRFVLNHTVIFEACAITAVFSFFARGTVEIFPAIAGGVFEVGAGGLGQMMATAGAGALVAAIFIAMRRSKDQEKGIPLRVYFSSFMGLVAIIILAISNSWLIALSSIFIIGYSMTVNGIDLQAVVQLELNDSYRGRVMSLWVVLVIGLAAISAILMGIFGDLIGIRNILVISSLLGITSLIALLLLLKKKI</sequence>
<evidence type="ECO:0000313" key="9">
    <source>
        <dbReference type="Proteomes" id="UP000253570"/>
    </source>
</evidence>
<feature type="transmembrane region" description="Helical" evidence="7">
    <location>
        <begin position="215"/>
        <end position="237"/>
    </location>
</feature>
<keyword evidence="3" id="KW-1003">Cell membrane</keyword>
<dbReference type="GO" id="GO:0005886">
    <property type="term" value="C:plasma membrane"/>
    <property type="evidence" value="ECO:0007669"/>
    <property type="project" value="UniProtKB-SubCell"/>
</dbReference>